<comment type="caution">
    <text evidence="6">The sequence shown here is derived from an EMBL/GenBank/DDBJ whole genome shotgun (WGS) entry which is preliminary data.</text>
</comment>
<dbReference type="InterPro" id="IPR051212">
    <property type="entry name" value="Type-I_RE_S_subunit"/>
</dbReference>
<dbReference type="InterPro" id="IPR044946">
    <property type="entry name" value="Restrct_endonuc_typeI_TRD_sf"/>
</dbReference>
<keyword evidence="2" id="KW-0680">Restriction system</keyword>
<evidence type="ECO:0000256" key="1">
    <source>
        <dbReference type="ARBA" id="ARBA00010923"/>
    </source>
</evidence>
<dbReference type="EMBL" id="LLEI02000014">
    <property type="protein sequence ID" value="OAJ95890.1"/>
    <property type="molecule type" value="Genomic_DNA"/>
</dbReference>
<dbReference type="Gene3D" id="3.90.220.20">
    <property type="entry name" value="DNA methylase specificity domains"/>
    <property type="match status" value="2"/>
</dbReference>
<protein>
    <recommendedName>
        <fullName evidence="5">Type I restriction modification DNA specificity domain-containing protein</fullName>
    </recommendedName>
</protein>
<reference evidence="6 7" key="1">
    <citation type="journal article" date="2016" name="Syst. Appl. Microbiol.">
        <title>Vibrio bivalvicida sp. nov., a novel larval pathogen for bivalve molluscs reared in a hatchery.</title>
        <authorList>
            <person name="Dubert J."/>
            <person name="Romalde J.L."/>
            <person name="Prado S."/>
            <person name="Barja J.L."/>
        </authorList>
    </citation>
    <scope>NUCLEOTIDE SEQUENCE [LARGE SCALE GENOMIC DNA]</scope>
    <source>
        <strain evidence="6 7">605</strain>
    </source>
</reference>
<dbReference type="CDD" id="cd17246">
    <property type="entry name" value="RMtype1_S_SonII-TRD2-CR2_like"/>
    <property type="match status" value="1"/>
</dbReference>
<keyword evidence="3" id="KW-0238">DNA-binding</keyword>
<dbReference type="SUPFAM" id="SSF116734">
    <property type="entry name" value="DNA methylase specificity domain"/>
    <property type="match status" value="2"/>
</dbReference>
<evidence type="ECO:0000259" key="5">
    <source>
        <dbReference type="Pfam" id="PF01420"/>
    </source>
</evidence>
<dbReference type="PANTHER" id="PTHR43140">
    <property type="entry name" value="TYPE-1 RESTRICTION ENZYME ECOKI SPECIFICITY PROTEIN"/>
    <property type="match status" value="1"/>
</dbReference>
<dbReference type="GO" id="GO:0009307">
    <property type="term" value="P:DNA restriction-modification system"/>
    <property type="evidence" value="ECO:0007669"/>
    <property type="project" value="UniProtKB-KW"/>
</dbReference>
<dbReference type="REBASE" id="149321">
    <property type="entry name" value="S.Vbi605ORF2000P"/>
</dbReference>
<dbReference type="Pfam" id="PF01420">
    <property type="entry name" value="Methylase_S"/>
    <property type="match status" value="2"/>
</dbReference>
<dbReference type="AlphaFoldDB" id="A0A177Y4W0"/>
<evidence type="ECO:0000256" key="3">
    <source>
        <dbReference type="ARBA" id="ARBA00023125"/>
    </source>
</evidence>
<gene>
    <name evidence="6" type="ORF">APB76_01995</name>
</gene>
<evidence type="ECO:0000313" key="6">
    <source>
        <dbReference type="EMBL" id="OAJ95890.1"/>
    </source>
</evidence>
<feature type="coiled-coil region" evidence="4">
    <location>
        <begin position="245"/>
        <end position="282"/>
    </location>
</feature>
<feature type="domain" description="Type I restriction modification DNA specificity" evidence="5">
    <location>
        <begin position="429"/>
        <end position="565"/>
    </location>
</feature>
<sequence length="673" mass="76521">MDAKKFLAEFGHLVDAPNGVEQLRQMVLQLATSGGLVEPNLENNSLDDELKKALRDKKDYEKENKIRKSKKSFSKSMVNFKVPSNWKIVELDEISLYIQRGKGPKYAESSSCRVISQKCIQWSGFDLGPARFVKEDSIESYSEERFLVPGDLLWNSTGTGTVGRVNIYPELDSCHKTVADSHVTVIRLANANPRFIWCVLASPWIQQRITPEHPVPLVSGTTKQVELNTSTVKSLKIPLPNYDEQTRIVEKVDELMALCDKLEEQQKQKRQLQNQLRQTTLQALAEASSSFEIKQHWQRLQENFEKLFSTPEDVTDFKGLLLDLAVSGKLLSPEKYVKDATGAELLTDIEYLRVKWAENSFDQELKEAKTMLTKLRKQNVEPPTEKLPEHWQWATFLQVSMAVIDCHNKTAPYVEKGIHLVRTTDIRNGKMDLRNTKKITDETYDYWSRRMPPKPGDIFFTREAPMGEAAVVPKKEKVCLGQRTMLLRLFPEHINNEFLLYVIRSPSFQRRMVEAAVGMTVKHLRVGGVENLFVPVPPKSEQDLIVVILNHFFSLCEKLEQGLSNKNRVAENLASSSTAELTGINITQKEESLKVPKTELVAPVVLGKNKPNSKDDAPLAALLARQNGQMNANDLWQRFDGEIDAFYAQLKVEVAHGWIAEPETASMLEKDEE</sequence>
<dbReference type="GO" id="GO:0003677">
    <property type="term" value="F:DNA binding"/>
    <property type="evidence" value="ECO:0007669"/>
    <property type="project" value="UniProtKB-KW"/>
</dbReference>
<feature type="coiled-coil region" evidence="4">
    <location>
        <begin position="43"/>
        <end position="70"/>
    </location>
</feature>
<proteinExistence type="inferred from homology"/>
<accession>A0A177Y4W0</accession>
<comment type="similarity">
    <text evidence="1">Belongs to the type-I restriction system S methylase family.</text>
</comment>
<dbReference type="Proteomes" id="UP000078406">
    <property type="component" value="Unassembled WGS sequence"/>
</dbReference>
<dbReference type="PANTHER" id="PTHR43140:SF1">
    <property type="entry name" value="TYPE I RESTRICTION ENZYME ECOKI SPECIFICITY SUBUNIT"/>
    <property type="match status" value="1"/>
</dbReference>
<keyword evidence="4" id="KW-0175">Coiled coil</keyword>
<feature type="domain" description="Type I restriction modification DNA specificity" evidence="5">
    <location>
        <begin position="83"/>
        <end position="268"/>
    </location>
</feature>
<dbReference type="InterPro" id="IPR000055">
    <property type="entry name" value="Restrct_endonuc_typeI_TRD"/>
</dbReference>
<organism evidence="6 7">
    <name type="scientific">Vibrio bivalvicida</name>
    <dbReference type="NCBI Taxonomy" id="1276888"/>
    <lineage>
        <taxon>Bacteria</taxon>
        <taxon>Pseudomonadati</taxon>
        <taxon>Pseudomonadota</taxon>
        <taxon>Gammaproteobacteria</taxon>
        <taxon>Vibrionales</taxon>
        <taxon>Vibrionaceae</taxon>
        <taxon>Vibrio</taxon>
        <taxon>Vibrio oreintalis group</taxon>
    </lineage>
</organism>
<evidence type="ECO:0000256" key="2">
    <source>
        <dbReference type="ARBA" id="ARBA00022747"/>
    </source>
</evidence>
<evidence type="ECO:0000256" key="4">
    <source>
        <dbReference type="SAM" id="Coils"/>
    </source>
</evidence>
<dbReference type="RefSeq" id="WP_054961420.1">
    <property type="nucleotide sequence ID" value="NZ_LLEI02000014.1"/>
</dbReference>
<name>A0A177Y4W0_9VIBR</name>
<evidence type="ECO:0000313" key="7">
    <source>
        <dbReference type="Proteomes" id="UP000078406"/>
    </source>
</evidence>